<dbReference type="SMART" id="SM00283">
    <property type="entry name" value="MA"/>
    <property type="match status" value="1"/>
</dbReference>
<dbReference type="GO" id="GO:0006935">
    <property type="term" value="P:chemotaxis"/>
    <property type="evidence" value="ECO:0007669"/>
    <property type="project" value="InterPro"/>
</dbReference>
<evidence type="ECO:0000256" key="6">
    <source>
        <dbReference type="SAM" id="Phobius"/>
    </source>
</evidence>
<dbReference type="GO" id="GO:0007165">
    <property type="term" value="P:signal transduction"/>
    <property type="evidence" value="ECO:0007669"/>
    <property type="project" value="UniProtKB-KW"/>
</dbReference>
<evidence type="ECO:0000256" key="3">
    <source>
        <dbReference type="ARBA" id="ARBA00023224"/>
    </source>
</evidence>
<protein>
    <submittedName>
        <fullName evidence="9">Methyl-accepting chemotaxis protein</fullName>
    </submittedName>
</protein>
<keyword evidence="2 6" id="KW-1133">Transmembrane helix</keyword>
<dbReference type="PANTHER" id="PTHR32089">
    <property type="entry name" value="METHYL-ACCEPTING CHEMOTAXIS PROTEIN MCPB"/>
    <property type="match status" value="1"/>
</dbReference>
<evidence type="ECO:0000313" key="10">
    <source>
        <dbReference type="Proteomes" id="UP000198520"/>
    </source>
</evidence>
<dbReference type="GO" id="GO:0004888">
    <property type="term" value="F:transmembrane signaling receptor activity"/>
    <property type="evidence" value="ECO:0007669"/>
    <property type="project" value="InterPro"/>
</dbReference>
<comment type="similarity">
    <text evidence="4">Belongs to the methyl-accepting chemotaxis (MCP) protein family.</text>
</comment>
<evidence type="ECO:0000256" key="5">
    <source>
        <dbReference type="PROSITE-ProRule" id="PRU00284"/>
    </source>
</evidence>
<evidence type="ECO:0000259" key="8">
    <source>
        <dbReference type="PROSITE" id="PS50885"/>
    </source>
</evidence>
<dbReference type="CDD" id="cd06225">
    <property type="entry name" value="HAMP"/>
    <property type="match status" value="1"/>
</dbReference>
<dbReference type="PRINTS" id="PR00260">
    <property type="entry name" value="CHEMTRNSDUCR"/>
</dbReference>
<dbReference type="AlphaFoldDB" id="A0A1I2GM92"/>
<dbReference type="GO" id="GO:0016020">
    <property type="term" value="C:membrane"/>
    <property type="evidence" value="ECO:0007669"/>
    <property type="project" value="InterPro"/>
</dbReference>
<dbReference type="PROSITE" id="PS50885">
    <property type="entry name" value="HAMP"/>
    <property type="match status" value="1"/>
</dbReference>
<keyword evidence="10" id="KW-1185">Reference proteome</keyword>
<dbReference type="STRING" id="285351.SAMN04488035_1869"/>
<dbReference type="InterPro" id="IPR004090">
    <property type="entry name" value="Chemotax_Me-accpt_rcpt"/>
</dbReference>
<organism evidence="9 10">
    <name type="scientific">Flavimobilis marinus</name>
    <dbReference type="NCBI Taxonomy" id="285351"/>
    <lineage>
        <taxon>Bacteria</taxon>
        <taxon>Bacillati</taxon>
        <taxon>Actinomycetota</taxon>
        <taxon>Actinomycetes</taxon>
        <taxon>Micrococcales</taxon>
        <taxon>Jonesiaceae</taxon>
        <taxon>Flavimobilis</taxon>
    </lineage>
</organism>
<feature type="domain" description="Methyl-accepting transducer" evidence="7">
    <location>
        <begin position="276"/>
        <end position="512"/>
    </location>
</feature>
<keyword evidence="1 6" id="KW-0812">Transmembrane</keyword>
<evidence type="ECO:0000256" key="2">
    <source>
        <dbReference type="ARBA" id="ARBA00022989"/>
    </source>
</evidence>
<keyword evidence="3 5" id="KW-0807">Transducer</keyword>
<reference evidence="10" key="1">
    <citation type="submission" date="2016-10" db="EMBL/GenBank/DDBJ databases">
        <authorList>
            <person name="Varghese N."/>
            <person name="Submissions S."/>
        </authorList>
    </citation>
    <scope>NUCLEOTIDE SEQUENCE [LARGE SCALE GENOMIC DNA]</scope>
    <source>
        <strain evidence="10">DSM 19083</strain>
    </source>
</reference>
<name>A0A1I2GM92_9MICO</name>
<evidence type="ECO:0000259" key="7">
    <source>
        <dbReference type="PROSITE" id="PS50111"/>
    </source>
</evidence>
<dbReference type="InterPro" id="IPR004089">
    <property type="entry name" value="MCPsignal_dom"/>
</dbReference>
<dbReference type="OrthoDB" id="1115140at2"/>
<feature type="transmembrane region" description="Helical" evidence="6">
    <location>
        <begin position="12"/>
        <end position="33"/>
    </location>
</feature>
<dbReference type="Proteomes" id="UP000198520">
    <property type="component" value="Unassembled WGS sequence"/>
</dbReference>
<dbReference type="SUPFAM" id="SSF58104">
    <property type="entry name" value="Methyl-accepting chemotaxis protein (MCP) signaling domain"/>
    <property type="match status" value="1"/>
</dbReference>
<evidence type="ECO:0000256" key="4">
    <source>
        <dbReference type="ARBA" id="ARBA00029447"/>
    </source>
</evidence>
<dbReference type="RefSeq" id="WP_093377752.1">
    <property type="nucleotide sequence ID" value="NZ_BNAN01000003.1"/>
</dbReference>
<feature type="domain" description="HAMP" evidence="8">
    <location>
        <begin position="219"/>
        <end position="271"/>
    </location>
</feature>
<dbReference type="InterPro" id="IPR003660">
    <property type="entry name" value="HAMP_dom"/>
</dbReference>
<gene>
    <name evidence="9" type="ORF">SAMN04488035_1869</name>
</gene>
<keyword evidence="6" id="KW-0472">Membrane</keyword>
<evidence type="ECO:0000313" key="9">
    <source>
        <dbReference type="EMBL" id="SFF18695.1"/>
    </source>
</evidence>
<proteinExistence type="inferred from homology"/>
<sequence length="534" mass="55072">MLAHRSIGVRLGLAFALVNVLVLASGGIGILAVQQQAHLSDQVRLTSGVLRDAEAARFQIADMTRWQSLVVADGAVNGKDAALDGQNRKTFVARKKEVLAWLEGVDMSRMTADEAAMFATMKAEWDNFYKWDSGVVAWLVLGSASSYAEALESLNSGPASQAYRTISSLADQLQDSAEQRSLDLLAEQEQAQGTARVMLLVAAVLATIAAALLAVAVTRSVVRPLTRIRDVADAIVAHDLTRETGMTTRDELGRTGAAVDQAAQTLRELVGAVRRSAAVVSESADQLGEINASVAQAARGTSEQAVVVADAAEQLSHNVASAAAGAEEMGSSIREISRSAAEASGVAESAVQFSETTAQTVRALGAASEEIGDVVKVITAISAQTNLLALNATIEAARAGEAGRGFAVVATEVKELAAESGRAAEEITVRIAEVQSRTGAAVAAIAEIATIIGSISDFQATIAAAVEEQTATTGEMSRSVTLAASGSGEIAHGISSVAAAAGSSDETVAAMGGTVADLARLATQLRDEVDAYRV</sequence>
<evidence type="ECO:0000256" key="1">
    <source>
        <dbReference type="ARBA" id="ARBA00022692"/>
    </source>
</evidence>
<dbReference type="PROSITE" id="PS50111">
    <property type="entry name" value="CHEMOTAXIS_TRANSDUC_2"/>
    <property type="match status" value="1"/>
</dbReference>
<dbReference type="Pfam" id="PF00015">
    <property type="entry name" value="MCPsignal"/>
    <property type="match status" value="1"/>
</dbReference>
<dbReference type="EMBL" id="FONZ01000003">
    <property type="protein sequence ID" value="SFF18695.1"/>
    <property type="molecule type" value="Genomic_DNA"/>
</dbReference>
<dbReference type="Pfam" id="PF00672">
    <property type="entry name" value="HAMP"/>
    <property type="match status" value="1"/>
</dbReference>
<dbReference type="SMART" id="SM00304">
    <property type="entry name" value="HAMP"/>
    <property type="match status" value="1"/>
</dbReference>
<feature type="transmembrane region" description="Helical" evidence="6">
    <location>
        <begin position="197"/>
        <end position="217"/>
    </location>
</feature>
<accession>A0A1I2GM92</accession>
<dbReference type="PANTHER" id="PTHR32089:SF112">
    <property type="entry name" value="LYSOZYME-LIKE PROTEIN-RELATED"/>
    <property type="match status" value="1"/>
</dbReference>
<dbReference type="Gene3D" id="1.10.287.950">
    <property type="entry name" value="Methyl-accepting chemotaxis protein"/>
    <property type="match status" value="1"/>
</dbReference>